<comment type="caution">
    <text evidence="2">The sequence shown here is derived from an EMBL/GenBank/DDBJ whole genome shotgun (WGS) entry which is preliminary data.</text>
</comment>
<evidence type="ECO:0000256" key="1">
    <source>
        <dbReference type="SAM" id="SignalP"/>
    </source>
</evidence>
<feature type="signal peptide" evidence="1">
    <location>
        <begin position="1"/>
        <end position="18"/>
    </location>
</feature>
<dbReference type="EMBL" id="POSK01000001">
    <property type="protein sequence ID" value="PNI06583.1"/>
    <property type="molecule type" value="Genomic_DNA"/>
</dbReference>
<dbReference type="OrthoDB" id="5854814at2"/>
<reference evidence="2 3" key="1">
    <citation type="submission" date="2018-01" db="EMBL/GenBank/DDBJ databases">
        <title>Draft genome sequences of six Vibrio diazotrophicus strains isolated from deep-sea sediments of the Baltic Sea.</title>
        <authorList>
            <person name="Castillo D."/>
            <person name="Vandieken V."/>
            <person name="Chiang O."/>
            <person name="Middelboe M."/>
        </authorList>
    </citation>
    <scope>NUCLEOTIDE SEQUENCE [LARGE SCALE GENOMIC DNA]</scope>
    <source>
        <strain evidence="2 3">60.27F</strain>
    </source>
</reference>
<protein>
    <recommendedName>
        <fullName evidence="4">Lipoprotein</fullName>
    </recommendedName>
</protein>
<dbReference type="AlphaFoldDB" id="A0A2J8I7U5"/>
<dbReference type="PROSITE" id="PS51257">
    <property type="entry name" value="PROKAR_LIPOPROTEIN"/>
    <property type="match status" value="1"/>
</dbReference>
<evidence type="ECO:0000313" key="3">
    <source>
        <dbReference type="Proteomes" id="UP000236449"/>
    </source>
</evidence>
<keyword evidence="1" id="KW-0732">Signal</keyword>
<gene>
    <name evidence="2" type="ORF">C1N32_00810</name>
</gene>
<dbReference type="Proteomes" id="UP000236449">
    <property type="component" value="Unassembled WGS sequence"/>
</dbReference>
<accession>A0A2J8I7U5</accession>
<name>A0A2J8I7U5_VIBDI</name>
<feature type="chain" id="PRO_5014327355" description="Lipoprotein" evidence="1">
    <location>
        <begin position="19"/>
        <end position="301"/>
    </location>
</feature>
<organism evidence="2 3">
    <name type="scientific">Vibrio diazotrophicus</name>
    <dbReference type="NCBI Taxonomy" id="685"/>
    <lineage>
        <taxon>Bacteria</taxon>
        <taxon>Pseudomonadati</taxon>
        <taxon>Pseudomonadota</taxon>
        <taxon>Gammaproteobacteria</taxon>
        <taxon>Vibrionales</taxon>
        <taxon>Vibrionaceae</taxon>
        <taxon>Vibrio</taxon>
    </lineage>
</organism>
<evidence type="ECO:0000313" key="2">
    <source>
        <dbReference type="EMBL" id="PNI06583.1"/>
    </source>
</evidence>
<proteinExistence type="predicted"/>
<sequence>MQKIISSLALSLLLSACGGEELGSPDMNTSTTTSTFATDVVDSMTKANQATLLNASADASWSKTGHITQGLPRGDAAPAWWADSVLDGSLKTSDSWNALTGWFTVFESVNNIDHNVKVYYSDFEVWLLKGSDVNHASWEKLAVTPTTWASYYDSDIVTWQGSALPDDSSGYYEFQHPDILHGGSSKVAFDGNNVLGVFVRTQAWLDSADADAELLMSIGVDYYPTSTSSVSKGDFADANYLPGAGSSRFVYLTTEPKWFTMANVADDALVNGDKTSPFVESGGKTYLTIEEWMNNHPPLDE</sequence>
<dbReference type="RefSeq" id="WP_102965122.1">
    <property type="nucleotide sequence ID" value="NZ_POSK01000001.1"/>
</dbReference>
<evidence type="ECO:0008006" key="4">
    <source>
        <dbReference type="Google" id="ProtNLM"/>
    </source>
</evidence>